<dbReference type="InterPro" id="IPR013221">
    <property type="entry name" value="Mur_ligase_cen"/>
</dbReference>
<name>A0A381YM23_9ZZZZ</name>
<proteinExistence type="inferred from homology"/>
<reference evidence="6" key="1">
    <citation type="submission" date="2018-05" db="EMBL/GenBank/DDBJ databases">
        <authorList>
            <person name="Lanie J.A."/>
            <person name="Ng W.-L."/>
            <person name="Kazmierczak K.M."/>
            <person name="Andrzejewski T.M."/>
            <person name="Davidsen T.M."/>
            <person name="Wayne K.J."/>
            <person name="Tettelin H."/>
            <person name="Glass J.I."/>
            <person name="Rusch D."/>
            <person name="Podicherti R."/>
            <person name="Tsui H.-C.T."/>
            <person name="Winkler M.E."/>
        </authorList>
    </citation>
    <scope>NUCLEOTIDE SEQUENCE</scope>
</reference>
<dbReference type="InterPro" id="IPR001645">
    <property type="entry name" value="Folylpolyglutamate_synth"/>
</dbReference>
<keyword evidence="3" id="KW-0547">Nucleotide-binding</keyword>
<sequence>MVGGSSIRRRLESIDSRQINPGLDRIHKLLEALGDPQLDYPTAIIGGTNGKGSVAAMLTAMGRAAGHRIGLYTSPHLTAVEERFQINERPISVSGLDSQLGFVFAAVDKHLDSPPSYFEVLTAVAFRYFAEAQVDLAVLEVGLGGRWDATNVTRPRVAVISSVAIDHQEYLGNDVQMIAAEKAAIIPPGGIAVTAPQKPSVLEVIRQQAVSVEATLWETESFPLVVRSTDAQLCHTIDFAGQLRGYVGLEVSLPGSHQIE</sequence>
<comment type="similarity">
    <text evidence="1">Belongs to the folylpolyglutamate synthase family.</text>
</comment>
<protein>
    <recommendedName>
        <fullName evidence="5">Mur ligase central domain-containing protein</fullName>
    </recommendedName>
</protein>
<dbReference type="AlphaFoldDB" id="A0A381YM23"/>
<evidence type="ECO:0000259" key="5">
    <source>
        <dbReference type="Pfam" id="PF08245"/>
    </source>
</evidence>
<dbReference type="Pfam" id="PF08245">
    <property type="entry name" value="Mur_ligase_M"/>
    <property type="match status" value="1"/>
</dbReference>
<keyword evidence="4" id="KW-0067">ATP-binding</keyword>
<dbReference type="InterPro" id="IPR036565">
    <property type="entry name" value="Mur-like_cat_sf"/>
</dbReference>
<evidence type="ECO:0000256" key="2">
    <source>
        <dbReference type="ARBA" id="ARBA00022598"/>
    </source>
</evidence>
<dbReference type="GO" id="GO:0004326">
    <property type="term" value="F:tetrahydrofolylpolyglutamate synthase activity"/>
    <property type="evidence" value="ECO:0007669"/>
    <property type="project" value="InterPro"/>
</dbReference>
<dbReference type="GO" id="GO:0008841">
    <property type="term" value="F:dihydrofolate synthase activity"/>
    <property type="evidence" value="ECO:0007669"/>
    <property type="project" value="TreeGrafter"/>
</dbReference>
<evidence type="ECO:0000256" key="1">
    <source>
        <dbReference type="ARBA" id="ARBA00008276"/>
    </source>
</evidence>
<dbReference type="Gene3D" id="3.40.1190.10">
    <property type="entry name" value="Mur-like, catalytic domain"/>
    <property type="match status" value="1"/>
</dbReference>
<dbReference type="PANTHER" id="PTHR11136">
    <property type="entry name" value="FOLYLPOLYGLUTAMATE SYNTHASE-RELATED"/>
    <property type="match status" value="1"/>
</dbReference>
<organism evidence="6">
    <name type="scientific">marine metagenome</name>
    <dbReference type="NCBI Taxonomy" id="408172"/>
    <lineage>
        <taxon>unclassified sequences</taxon>
        <taxon>metagenomes</taxon>
        <taxon>ecological metagenomes</taxon>
    </lineage>
</organism>
<accession>A0A381YM23</accession>
<evidence type="ECO:0000313" key="6">
    <source>
        <dbReference type="EMBL" id="SVA78034.1"/>
    </source>
</evidence>
<dbReference type="NCBIfam" id="TIGR01499">
    <property type="entry name" value="folC"/>
    <property type="match status" value="1"/>
</dbReference>
<evidence type="ECO:0000256" key="3">
    <source>
        <dbReference type="ARBA" id="ARBA00022741"/>
    </source>
</evidence>
<keyword evidence="2" id="KW-0436">Ligase</keyword>
<dbReference type="GO" id="GO:0005524">
    <property type="term" value="F:ATP binding"/>
    <property type="evidence" value="ECO:0007669"/>
    <property type="project" value="UniProtKB-KW"/>
</dbReference>
<evidence type="ECO:0000256" key="4">
    <source>
        <dbReference type="ARBA" id="ARBA00022840"/>
    </source>
</evidence>
<feature type="domain" description="Mur ligase central" evidence="5">
    <location>
        <begin position="45"/>
        <end position="259"/>
    </location>
</feature>
<gene>
    <name evidence="6" type="ORF">METZ01_LOCUS130888</name>
</gene>
<dbReference type="PANTHER" id="PTHR11136:SF0">
    <property type="entry name" value="DIHYDROFOLATE SYNTHETASE-RELATED"/>
    <property type="match status" value="1"/>
</dbReference>
<dbReference type="SUPFAM" id="SSF53623">
    <property type="entry name" value="MurD-like peptide ligases, catalytic domain"/>
    <property type="match status" value="1"/>
</dbReference>
<dbReference type="GO" id="GO:0005737">
    <property type="term" value="C:cytoplasm"/>
    <property type="evidence" value="ECO:0007669"/>
    <property type="project" value="TreeGrafter"/>
</dbReference>
<feature type="non-terminal residue" evidence="6">
    <location>
        <position position="260"/>
    </location>
</feature>
<dbReference type="EMBL" id="UINC01018551">
    <property type="protein sequence ID" value="SVA78034.1"/>
    <property type="molecule type" value="Genomic_DNA"/>
</dbReference>